<evidence type="ECO:0000313" key="4">
    <source>
        <dbReference type="Proteomes" id="UP000199627"/>
    </source>
</evidence>
<dbReference type="Pfam" id="PF17761">
    <property type="entry name" value="DUF1016_N"/>
    <property type="match status" value="1"/>
</dbReference>
<feature type="domain" description="YhcG PDDEXK nuclease" evidence="1">
    <location>
        <begin position="178"/>
        <end position="322"/>
    </location>
</feature>
<keyword evidence="3" id="KW-0378">Hydrolase</keyword>
<evidence type="ECO:0000259" key="2">
    <source>
        <dbReference type="Pfam" id="PF17761"/>
    </source>
</evidence>
<dbReference type="Gene3D" id="3.40.1350.10">
    <property type="match status" value="1"/>
</dbReference>
<dbReference type="Proteomes" id="UP000199627">
    <property type="component" value="Unassembled WGS sequence"/>
</dbReference>
<keyword evidence="4" id="KW-1185">Reference proteome</keyword>
<dbReference type="InterPro" id="IPR009362">
    <property type="entry name" value="YhcG_C"/>
</dbReference>
<dbReference type="PANTHER" id="PTHR30547:SF5">
    <property type="entry name" value="NUCLEASE YHCG-RELATED"/>
    <property type="match status" value="1"/>
</dbReference>
<keyword evidence="3" id="KW-0255">Endonuclease</keyword>
<protein>
    <submittedName>
        <fullName evidence="3">Predicted nuclease of restriction endonuclease-like (RecB) superfamily, DUF1016 family</fullName>
    </submittedName>
</protein>
<dbReference type="OrthoDB" id="9801263at2"/>
<dbReference type="InterPro" id="IPR041527">
    <property type="entry name" value="YhcG_N"/>
</dbReference>
<keyword evidence="3" id="KW-0540">Nuclease</keyword>
<organism evidence="3 4">
    <name type="scientific">Chryseobacterium soldanellicola</name>
    <dbReference type="NCBI Taxonomy" id="311333"/>
    <lineage>
        <taxon>Bacteria</taxon>
        <taxon>Pseudomonadati</taxon>
        <taxon>Bacteroidota</taxon>
        <taxon>Flavobacteriia</taxon>
        <taxon>Flavobacteriales</taxon>
        <taxon>Weeksellaceae</taxon>
        <taxon>Chryseobacterium group</taxon>
        <taxon>Chryseobacterium</taxon>
    </lineage>
</organism>
<dbReference type="InterPro" id="IPR053148">
    <property type="entry name" value="PD-DEXK-like_domain"/>
</dbReference>
<evidence type="ECO:0000313" key="3">
    <source>
        <dbReference type="EMBL" id="SDR01777.1"/>
    </source>
</evidence>
<accession>A0A1H1FLK5</accession>
<dbReference type="Pfam" id="PF06250">
    <property type="entry name" value="YhcG_C"/>
    <property type="match status" value="1"/>
</dbReference>
<dbReference type="STRING" id="311333.SAMN05421664_3130"/>
<reference evidence="4" key="1">
    <citation type="submission" date="2016-10" db="EMBL/GenBank/DDBJ databases">
        <authorList>
            <person name="Varghese N."/>
            <person name="Submissions S."/>
        </authorList>
    </citation>
    <scope>NUCLEOTIDE SEQUENCE [LARGE SCALE GENOMIC DNA]</scope>
    <source>
        <strain evidence="4">DSM 17072</strain>
    </source>
</reference>
<dbReference type="PANTHER" id="PTHR30547">
    <property type="entry name" value="UNCHARACTERIZED PROTEIN YHCG-RELATED"/>
    <property type="match status" value="1"/>
</dbReference>
<dbReference type="AlphaFoldDB" id="A0A1H1FLK5"/>
<dbReference type="EMBL" id="FNKL01000004">
    <property type="protein sequence ID" value="SDR01777.1"/>
    <property type="molecule type" value="Genomic_DNA"/>
</dbReference>
<dbReference type="GO" id="GO:0003676">
    <property type="term" value="F:nucleic acid binding"/>
    <property type="evidence" value="ECO:0007669"/>
    <property type="project" value="InterPro"/>
</dbReference>
<evidence type="ECO:0000259" key="1">
    <source>
        <dbReference type="Pfam" id="PF06250"/>
    </source>
</evidence>
<proteinExistence type="predicted"/>
<gene>
    <name evidence="3" type="ORF">SAMN05421664_3130</name>
</gene>
<dbReference type="GO" id="GO:0004519">
    <property type="term" value="F:endonuclease activity"/>
    <property type="evidence" value="ECO:0007669"/>
    <property type="project" value="UniProtKB-KW"/>
</dbReference>
<dbReference type="InterPro" id="IPR011856">
    <property type="entry name" value="tRNA_endonuc-like_dom_sf"/>
</dbReference>
<sequence length="348" mass="40816">MLQNQNHQQLMTDLKELVTKTRSQVAVQVNSAMVALYWKVGQRINEDILGNKRAEYGKEIILQISQQLTFEFGSSFSEKNIRKMMQFASVFGNFEIVASAMRQLSWTHFLLLIPISEDTKRDFYIEVCKIENWSVRTLREKINSLLFERTVISKKPEEVINKELKNWSENNILNPDLIFKDPYFLDFLELKDTFSEKDLEEAIIVELQKFISELGSDFAFLSRQKRITIDNKDYYLDLLFYHRKLKSLVVIELKLGEFEAAHKGQMELYLSYLNTYEKVEGENPPIGLILCSGKNSEHIELMNLESDNIKVAEYFLVLPSKKVLLEKFHRSIEIARNKFENKNKSNNI</sequence>
<name>A0A1H1FLK5_9FLAO</name>
<feature type="domain" description="YhcG N-terminal" evidence="2">
    <location>
        <begin position="14"/>
        <end position="149"/>
    </location>
</feature>